<name>A0A5D0MK25_9BACT</name>
<dbReference type="InterPro" id="IPR027417">
    <property type="entry name" value="P-loop_NTPase"/>
</dbReference>
<dbReference type="SUPFAM" id="SSF52540">
    <property type="entry name" value="P-loop containing nucleoside triphosphate hydrolases"/>
    <property type="match status" value="1"/>
</dbReference>
<dbReference type="InterPro" id="IPR001208">
    <property type="entry name" value="MCM_dom"/>
</dbReference>
<dbReference type="InterPro" id="IPR003593">
    <property type="entry name" value="AAA+_ATPase"/>
</dbReference>
<evidence type="ECO:0000313" key="5">
    <source>
        <dbReference type="EMBL" id="TYB31943.1"/>
    </source>
</evidence>
<dbReference type="InterPro" id="IPR025158">
    <property type="entry name" value="Mg_chelat-rel_C"/>
</dbReference>
<dbReference type="AlphaFoldDB" id="A0A5D0MK25"/>
<dbReference type="EMBL" id="VSIX01000016">
    <property type="protein sequence ID" value="TYB31943.1"/>
    <property type="molecule type" value="Genomic_DNA"/>
</dbReference>
<dbReference type="InterPro" id="IPR020568">
    <property type="entry name" value="Ribosomal_Su5_D2-typ_SF"/>
</dbReference>
<dbReference type="GO" id="GO:0003677">
    <property type="term" value="F:DNA binding"/>
    <property type="evidence" value="ECO:0007669"/>
    <property type="project" value="InterPro"/>
</dbReference>
<evidence type="ECO:0000259" key="4">
    <source>
        <dbReference type="SMART" id="SM00382"/>
    </source>
</evidence>
<dbReference type="Gene3D" id="3.40.50.300">
    <property type="entry name" value="P-loop containing nucleotide triphosphate hydrolases"/>
    <property type="match status" value="1"/>
</dbReference>
<dbReference type="InterPro" id="IPR000523">
    <property type="entry name" value="Mg_chelatse_chII-like_cat_dom"/>
</dbReference>
<comment type="similarity">
    <text evidence="1">Belongs to the Mg-chelatase subunits D/I family. ComM subfamily.</text>
</comment>
<feature type="domain" description="AAA+ ATPase" evidence="4">
    <location>
        <begin position="211"/>
        <end position="394"/>
    </location>
</feature>
<dbReference type="SUPFAM" id="SSF54211">
    <property type="entry name" value="Ribosomal protein S5 domain 2-like"/>
    <property type="match status" value="1"/>
</dbReference>
<protein>
    <submittedName>
        <fullName evidence="5">YifB family Mg chelatase-like AAA ATPase</fullName>
    </submittedName>
</protein>
<evidence type="ECO:0000256" key="3">
    <source>
        <dbReference type="ARBA" id="ARBA00022840"/>
    </source>
</evidence>
<proteinExistence type="inferred from homology"/>
<dbReference type="PANTHER" id="PTHR32039">
    <property type="entry name" value="MAGNESIUM-CHELATASE SUBUNIT CHLI"/>
    <property type="match status" value="1"/>
</dbReference>
<evidence type="ECO:0000313" key="6">
    <source>
        <dbReference type="Proteomes" id="UP000324143"/>
    </source>
</evidence>
<dbReference type="Gene3D" id="3.30.230.10">
    <property type="match status" value="1"/>
</dbReference>
<dbReference type="InterPro" id="IPR004482">
    <property type="entry name" value="Mg_chelat-rel"/>
</dbReference>
<dbReference type="Pfam" id="PF01078">
    <property type="entry name" value="Mg_chelatase"/>
    <property type="match status" value="1"/>
</dbReference>
<dbReference type="Proteomes" id="UP000324143">
    <property type="component" value="Unassembled WGS sequence"/>
</dbReference>
<evidence type="ECO:0000256" key="2">
    <source>
        <dbReference type="ARBA" id="ARBA00022741"/>
    </source>
</evidence>
<comment type="caution">
    <text evidence="5">The sequence shown here is derived from an EMBL/GenBank/DDBJ whole genome shotgun (WGS) entry which is preliminary data.</text>
</comment>
<dbReference type="SMART" id="SM00382">
    <property type="entry name" value="AAA"/>
    <property type="match status" value="1"/>
</dbReference>
<gene>
    <name evidence="5" type="ORF">FXF47_01520</name>
</gene>
<dbReference type="Pfam" id="PF13541">
    <property type="entry name" value="ChlI"/>
    <property type="match status" value="1"/>
</dbReference>
<dbReference type="GO" id="GO:0005524">
    <property type="term" value="F:ATP binding"/>
    <property type="evidence" value="ECO:0007669"/>
    <property type="project" value="UniProtKB-KW"/>
</dbReference>
<reference evidence="5" key="1">
    <citation type="submission" date="2019-08" db="EMBL/GenBank/DDBJ databases">
        <title>Genomic characterization of a novel candidate phylum (ARYD3) from a high temperature, high salinity tertiary oil reservoir in north central Oklahoma, USA.</title>
        <authorList>
            <person name="Youssef N.H."/>
            <person name="Yadav A."/>
            <person name="Elshahed M.S."/>
        </authorList>
    </citation>
    <scope>NUCLEOTIDE SEQUENCE [LARGE SCALE GENOMIC DNA]</scope>
    <source>
        <strain evidence="5">ARYD3</strain>
    </source>
</reference>
<dbReference type="InterPro" id="IPR014721">
    <property type="entry name" value="Ribsml_uS5_D2-typ_fold_subgr"/>
</dbReference>
<keyword evidence="6" id="KW-1185">Reference proteome</keyword>
<dbReference type="InterPro" id="IPR045006">
    <property type="entry name" value="CHLI-like"/>
</dbReference>
<dbReference type="NCBIfam" id="TIGR00368">
    <property type="entry name" value="YifB family Mg chelatase-like AAA ATPase"/>
    <property type="match status" value="1"/>
</dbReference>
<sequence length="508" mass="57187">MISKVKSAGFIGINSFLVTIESSISKGIPSFTIVGFTDTVTKESKERIRVAFENSGIKFLNKKVVVNLAPADFKKEGALYDLPIAVSLLSAMDVIDKDPDDYLVVGELSLDGSIREVKGILPIAEFARRKNLSLICPHGNKKEAAFVDNLDIYPVQNINEVIDFLNGENEINPYRLDKEVFFQKRDKELLDFKEVRGLPLAKRAVEISVSGRHNILMVGPPGTGKTMIAKRIPSILPLLSRKEALEVTKVYSVAGLLPEKDPVVVNRPFRDPHHTVSDIGLIGGGRNPNPGEISLAHKGVLFLDEMPEFKKNSIEVLRQPIEDSNIIITRADYTVKYPSDFLLVGAMNPCPCGYLGDDEKECSCSQSDIRRYKRKLSGPILDRIDLQVEVPRSSYDELKGNWDEESSKKIRSRVKEVQKIQKKRFRNEKINYNAEMSSSLVKKYCKLTDSAESIFKDAIEEYSLSARSYFRILKVGRTIADMEKNKKIKVDNIAEAIQYRRGMNESFM</sequence>
<dbReference type="PRINTS" id="PR01657">
    <property type="entry name" value="MCMFAMILY"/>
</dbReference>
<organism evidence="5 6">
    <name type="scientific">Candidatus Mcinerneyibacterium aminivorans</name>
    <dbReference type="NCBI Taxonomy" id="2703815"/>
    <lineage>
        <taxon>Bacteria</taxon>
        <taxon>Candidatus Macinerneyibacteriota</taxon>
        <taxon>Candidatus Mcinerneyibacteria</taxon>
        <taxon>Candidatus Mcinerneyibacteriales</taxon>
        <taxon>Candidatus Mcinerneyibacteriaceae</taxon>
        <taxon>Candidatus Mcinerneyibacterium</taxon>
    </lineage>
</organism>
<accession>A0A5D0MK25</accession>
<dbReference type="Pfam" id="PF13335">
    <property type="entry name" value="Mg_chelatase_C"/>
    <property type="match status" value="1"/>
</dbReference>
<keyword evidence="2" id="KW-0547">Nucleotide-binding</keyword>
<evidence type="ECO:0000256" key="1">
    <source>
        <dbReference type="ARBA" id="ARBA00006354"/>
    </source>
</evidence>
<dbReference type="PANTHER" id="PTHR32039:SF7">
    <property type="entry name" value="COMPETENCE PROTEIN COMM"/>
    <property type="match status" value="1"/>
</dbReference>
<keyword evidence="3" id="KW-0067">ATP-binding</keyword>